<feature type="compositionally biased region" description="Basic residues" evidence="1">
    <location>
        <begin position="158"/>
        <end position="183"/>
    </location>
</feature>
<sequence>MGDSSVVELESALNEVLDIHDDQELVSGCFPPSGGDEIYQSDDKMSGELKIHQPNSLVSTTQKGLTKSMTFPCSGITCSAYMDGREEITGATLHGHTEPWNPACTRSLSLPLSQTSLKLVSAMKGSREKQGIALKKLNVTWASDVFDPPATSLSRTTVKSHIHHHSRGNKKNGKGKHKHKGKSSRGSDGEKKQYRKVVTDTHCKPPVGERLLLGGFCQSSVELVDLAVTGQESKCGSSFLRTSLAKQHYLGCGGYINIISLPYSLPHGHSV</sequence>
<dbReference type="FunCoup" id="A0A1U8A1M3">
    <property type="interactions" value="354"/>
</dbReference>
<organism evidence="2 3">
    <name type="scientific">Nelumbo nucifera</name>
    <name type="common">Sacred lotus</name>
    <dbReference type="NCBI Taxonomy" id="4432"/>
    <lineage>
        <taxon>Eukaryota</taxon>
        <taxon>Viridiplantae</taxon>
        <taxon>Streptophyta</taxon>
        <taxon>Embryophyta</taxon>
        <taxon>Tracheophyta</taxon>
        <taxon>Spermatophyta</taxon>
        <taxon>Magnoliopsida</taxon>
        <taxon>Proteales</taxon>
        <taxon>Nelumbonaceae</taxon>
        <taxon>Nelumbo</taxon>
    </lineage>
</organism>
<dbReference type="AlphaFoldDB" id="A0A1U8A1M3"/>
<keyword evidence="2" id="KW-1185">Reference proteome</keyword>
<evidence type="ECO:0000313" key="2">
    <source>
        <dbReference type="Proteomes" id="UP000189703"/>
    </source>
</evidence>
<dbReference type="OrthoDB" id="2016966at2759"/>
<feature type="compositionally biased region" description="Basic and acidic residues" evidence="1">
    <location>
        <begin position="185"/>
        <end position="195"/>
    </location>
</feature>
<dbReference type="PANTHER" id="PTHR34952:SF2">
    <property type="entry name" value="OS05G0113500 PROTEIN"/>
    <property type="match status" value="1"/>
</dbReference>
<proteinExistence type="predicted"/>
<feature type="region of interest" description="Disordered" evidence="1">
    <location>
        <begin position="151"/>
        <end position="195"/>
    </location>
</feature>
<dbReference type="PANTHER" id="PTHR34952">
    <property type="entry name" value="OS05G0113500 PROTEIN"/>
    <property type="match status" value="1"/>
</dbReference>
<reference evidence="3" key="1">
    <citation type="submission" date="2025-08" db="UniProtKB">
        <authorList>
            <consortium name="RefSeq"/>
        </authorList>
    </citation>
    <scope>IDENTIFICATION</scope>
</reference>
<dbReference type="OMA" id="SESTQIC"/>
<protein>
    <submittedName>
        <fullName evidence="3">Uncharacterized protein LOC104599303 isoform X1</fullName>
    </submittedName>
</protein>
<accession>A0A1U8A1M3</accession>
<dbReference type="GeneID" id="104599303"/>
<dbReference type="eggNOG" id="ENOG502S25F">
    <property type="taxonomic scope" value="Eukaryota"/>
</dbReference>
<dbReference type="Proteomes" id="UP000189703">
    <property type="component" value="Unplaced"/>
</dbReference>
<dbReference type="KEGG" id="nnu:104599303"/>
<dbReference type="RefSeq" id="XP_010260090.1">
    <property type="nucleotide sequence ID" value="XM_010261788.2"/>
</dbReference>
<evidence type="ECO:0000256" key="1">
    <source>
        <dbReference type="SAM" id="MobiDB-lite"/>
    </source>
</evidence>
<name>A0A1U8A1M3_NELNU</name>
<dbReference type="InParanoid" id="A0A1U8A1M3"/>
<evidence type="ECO:0000313" key="3">
    <source>
        <dbReference type="RefSeq" id="XP_010260090.1"/>
    </source>
</evidence>
<gene>
    <name evidence="3" type="primary">LOC104599303</name>
</gene>